<organism evidence="1 2">
    <name type="scientific">Spraguea lophii (strain 42_110)</name>
    <name type="common">Microsporidian parasite</name>
    <dbReference type="NCBI Taxonomy" id="1358809"/>
    <lineage>
        <taxon>Eukaryota</taxon>
        <taxon>Fungi</taxon>
        <taxon>Fungi incertae sedis</taxon>
        <taxon>Microsporidia</taxon>
        <taxon>Spragueidae</taxon>
        <taxon>Spraguea</taxon>
    </lineage>
</organism>
<name>S7WDW8_SPRLO</name>
<evidence type="ECO:0000313" key="2">
    <source>
        <dbReference type="Proteomes" id="UP000014978"/>
    </source>
</evidence>
<proteinExistence type="predicted"/>
<dbReference type="VEuPathDB" id="MicrosporidiaDB:SLOPH_1169"/>
<evidence type="ECO:0000313" key="1">
    <source>
        <dbReference type="EMBL" id="EPR79972.1"/>
    </source>
</evidence>
<dbReference type="AlphaFoldDB" id="S7WDW8"/>
<keyword evidence="2" id="KW-1185">Reference proteome</keyword>
<dbReference type="EMBL" id="ATCN01000058">
    <property type="protein sequence ID" value="EPR79972.1"/>
    <property type="molecule type" value="Genomic_DNA"/>
</dbReference>
<reference evidence="2" key="1">
    <citation type="journal article" date="2013" name="PLoS Genet.">
        <title>The genome of Spraguea lophii and the basis of host-microsporidian interactions.</title>
        <authorList>
            <person name="Campbell S.E."/>
            <person name="Williams T.A."/>
            <person name="Yousuf A."/>
            <person name="Soanes D.M."/>
            <person name="Paszkiewicz K.H."/>
            <person name="Williams B.A.P."/>
        </authorList>
    </citation>
    <scope>NUCLEOTIDE SEQUENCE [LARGE SCALE GENOMIC DNA]</scope>
    <source>
        <strain evidence="2">42_110</strain>
    </source>
</reference>
<dbReference type="InParanoid" id="S7WDW8"/>
<dbReference type="Proteomes" id="UP000014978">
    <property type="component" value="Unassembled WGS sequence"/>
</dbReference>
<accession>S7WDW8</accession>
<dbReference type="HOGENOM" id="CLU_2293529_0_0_1"/>
<gene>
    <name evidence="1" type="ORF">SLOPH_1169</name>
</gene>
<sequence length="101" mass="10993">MIISYTIKNIIKILVTLNILLININNIECKGYIGIPSKQMNHNIYNKGFSHIQDSIGSSPPKAGTILTQKVESNLAFDPELVEDASTSSIDTSSSGYSSTM</sequence>
<comment type="caution">
    <text evidence="1">The sequence shown here is derived from an EMBL/GenBank/DDBJ whole genome shotgun (WGS) entry which is preliminary data.</text>
</comment>
<protein>
    <submittedName>
        <fullName evidence="1">Uncharacterized protein</fullName>
    </submittedName>
</protein>